<sequence length="81" mass="8694">MLKRRSVWQLNSGTMPGRGGHEPPSSLHCRGHALALPQPPTTTLGGLHSPRPSSLFPNTGQLYRSQQGPSCLNPVKAPFVV</sequence>
<evidence type="ECO:0000313" key="3">
    <source>
        <dbReference type="Proteomes" id="UP001557470"/>
    </source>
</evidence>
<organism evidence="2 3">
    <name type="scientific">Umbra pygmaea</name>
    <name type="common">Eastern mudminnow</name>
    <dbReference type="NCBI Taxonomy" id="75934"/>
    <lineage>
        <taxon>Eukaryota</taxon>
        <taxon>Metazoa</taxon>
        <taxon>Chordata</taxon>
        <taxon>Craniata</taxon>
        <taxon>Vertebrata</taxon>
        <taxon>Euteleostomi</taxon>
        <taxon>Actinopterygii</taxon>
        <taxon>Neopterygii</taxon>
        <taxon>Teleostei</taxon>
        <taxon>Protacanthopterygii</taxon>
        <taxon>Esociformes</taxon>
        <taxon>Umbridae</taxon>
        <taxon>Umbra</taxon>
    </lineage>
</organism>
<dbReference type="EMBL" id="JAGEUA010000004">
    <property type="protein sequence ID" value="KAL0984622.1"/>
    <property type="molecule type" value="Genomic_DNA"/>
</dbReference>
<evidence type="ECO:0000313" key="2">
    <source>
        <dbReference type="EMBL" id="KAL0984622.1"/>
    </source>
</evidence>
<feature type="region of interest" description="Disordered" evidence="1">
    <location>
        <begin position="40"/>
        <end position="69"/>
    </location>
</feature>
<comment type="caution">
    <text evidence="2">The sequence shown here is derived from an EMBL/GenBank/DDBJ whole genome shotgun (WGS) entry which is preliminary data.</text>
</comment>
<gene>
    <name evidence="2" type="ORF">UPYG_G00144260</name>
</gene>
<dbReference type="Proteomes" id="UP001557470">
    <property type="component" value="Unassembled WGS sequence"/>
</dbReference>
<reference evidence="2 3" key="1">
    <citation type="submission" date="2024-06" db="EMBL/GenBank/DDBJ databases">
        <authorList>
            <person name="Pan Q."/>
            <person name="Wen M."/>
            <person name="Jouanno E."/>
            <person name="Zahm M."/>
            <person name="Klopp C."/>
            <person name="Cabau C."/>
            <person name="Louis A."/>
            <person name="Berthelot C."/>
            <person name="Parey E."/>
            <person name="Roest Crollius H."/>
            <person name="Montfort J."/>
            <person name="Robinson-Rechavi M."/>
            <person name="Bouchez O."/>
            <person name="Lampietro C."/>
            <person name="Lopez Roques C."/>
            <person name="Donnadieu C."/>
            <person name="Postlethwait J."/>
            <person name="Bobe J."/>
            <person name="Verreycken H."/>
            <person name="Guiguen Y."/>
        </authorList>
    </citation>
    <scope>NUCLEOTIDE SEQUENCE [LARGE SCALE GENOMIC DNA]</scope>
    <source>
        <strain evidence="2">Up_M1</strain>
        <tissue evidence="2">Testis</tissue>
    </source>
</reference>
<evidence type="ECO:0000256" key="1">
    <source>
        <dbReference type="SAM" id="MobiDB-lite"/>
    </source>
</evidence>
<dbReference type="AlphaFoldDB" id="A0ABD0XE87"/>
<accession>A0ABD0XE87</accession>
<name>A0ABD0XE87_UMBPY</name>
<keyword evidence="3" id="KW-1185">Reference proteome</keyword>
<proteinExistence type="predicted"/>
<feature type="compositionally biased region" description="Polar residues" evidence="1">
    <location>
        <begin position="51"/>
        <end position="69"/>
    </location>
</feature>
<feature type="region of interest" description="Disordered" evidence="1">
    <location>
        <begin position="1"/>
        <end position="28"/>
    </location>
</feature>
<protein>
    <submittedName>
        <fullName evidence="2">Uncharacterized protein</fullName>
    </submittedName>
</protein>